<proteinExistence type="predicted"/>
<name>A0A4R3QIY0_9HYPH</name>
<reference evidence="1 2" key="1">
    <citation type="submission" date="2019-03" db="EMBL/GenBank/DDBJ databases">
        <title>Genomic Encyclopedia of Type Strains, Phase IV (KMG-V): Genome sequencing to study the core and pangenomes of soil and plant-associated prokaryotes.</title>
        <authorList>
            <person name="Whitman W."/>
        </authorList>
    </citation>
    <scope>NUCLEOTIDE SEQUENCE [LARGE SCALE GENOMIC DNA]</scope>
    <source>
        <strain evidence="1 2">Gr42</strain>
    </source>
</reference>
<dbReference type="Proteomes" id="UP000295547">
    <property type="component" value="Unassembled WGS sequence"/>
</dbReference>
<gene>
    <name evidence="1" type="ORF">EV130_110167</name>
</gene>
<sequence>MAIAETKLAIEAGVAGISLVSQLMSLIKQARASDQTDPQMAEILAQLPAAAFSLAKDLLGECEALKQAFIDAKIDTKYTIAELEDKHWWWFGGKYKLVQRFLSCSNALSDIAGHAIDDFIAVARCRDQIKLVTEAFIEARKSKEEVEAVINRETPVGEILDKLIGLSRQLRDDVQKLL</sequence>
<evidence type="ECO:0000313" key="2">
    <source>
        <dbReference type="Proteomes" id="UP000295547"/>
    </source>
</evidence>
<accession>A0A4R3QIY0</accession>
<evidence type="ECO:0000313" key="1">
    <source>
        <dbReference type="EMBL" id="TCU21823.1"/>
    </source>
</evidence>
<protein>
    <submittedName>
        <fullName evidence="1">Uncharacterized protein</fullName>
    </submittedName>
</protein>
<keyword evidence="2" id="KW-1185">Reference proteome</keyword>
<dbReference type="EMBL" id="SMBJ01000010">
    <property type="protein sequence ID" value="TCU21823.1"/>
    <property type="molecule type" value="Genomic_DNA"/>
</dbReference>
<dbReference type="RefSeq" id="WP_132661744.1">
    <property type="nucleotide sequence ID" value="NZ_SMBJ01000010.1"/>
</dbReference>
<dbReference type="AlphaFoldDB" id="A0A4R3QIY0"/>
<comment type="caution">
    <text evidence="1">The sequence shown here is derived from an EMBL/GenBank/DDBJ whole genome shotgun (WGS) entry which is preliminary data.</text>
</comment>
<organism evidence="1 2">
    <name type="scientific">Rhizobium azibense</name>
    <dbReference type="NCBI Taxonomy" id="1136135"/>
    <lineage>
        <taxon>Bacteria</taxon>
        <taxon>Pseudomonadati</taxon>
        <taxon>Pseudomonadota</taxon>
        <taxon>Alphaproteobacteria</taxon>
        <taxon>Hyphomicrobiales</taxon>
        <taxon>Rhizobiaceae</taxon>
        <taxon>Rhizobium/Agrobacterium group</taxon>
        <taxon>Rhizobium</taxon>
    </lineage>
</organism>